<dbReference type="SUPFAM" id="SSF52540">
    <property type="entry name" value="P-loop containing nucleoside triphosphate hydrolases"/>
    <property type="match status" value="2"/>
</dbReference>
<dbReference type="InterPro" id="IPR027417">
    <property type="entry name" value="P-loop_NTPase"/>
</dbReference>
<dbReference type="Pfam" id="PF00271">
    <property type="entry name" value="Helicase_C"/>
    <property type="match status" value="1"/>
</dbReference>
<geneLocation type="plasmid" evidence="5">
    <name>prgalie4872a</name>
</geneLocation>
<dbReference type="InterPro" id="IPR001650">
    <property type="entry name" value="Helicase_C-like"/>
</dbReference>
<dbReference type="EMBL" id="CP017102">
    <property type="protein sequence ID" value="APO69762.1"/>
    <property type="molecule type" value="Genomic_DNA"/>
</dbReference>
<dbReference type="InterPro" id="IPR049730">
    <property type="entry name" value="SNF2/RAD54-like_C"/>
</dbReference>
<dbReference type="CDD" id="cd18793">
    <property type="entry name" value="SF2_C_SNF"/>
    <property type="match status" value="1"/>
</dbReference>
<dbReference type="InterPro" id="IPR038718">
    <property type="entry name" value="SNF2-like_sf"/>
</dbReference>
<name>A0A1L5NPF3_9HYPH</name>
<keyword evidence="1" id="KW-0378">Hydrolase</keyword>
<dbReference type="GO" id="GO:0005524">
    <property type="term" value="F:ATP binding"/>
    <property type="evidence" value="ECO:0007669"/>
    <property type="project" value="InterPro"/>
</dbReference>
<dbReference type="Gene3D" id="3.40.50.10810">
    <property type="entry name" value="Tandem AAA-ATPase domain"/>
    <property type="match status" value="1"/>
</dbReference>
<feature type="domain" description="Helicase C-terminal" evidence="3">
    <location>
        <begin position="478"/>
        <end position="634"/>
    </location>
</feature>
<dbReference type="PANTHER" id="PTHR10799">
    <property type="entry name" value="SNF2/RAD54 HELICASE FAMILY"/>
    <property type="match status" value="1"/>
</dbReference>
<dbReference type="Proteomes" id="UP000184749">
    <property type="component" value="Plasmid pRgalIE4872a"/>
</dbReference>
<dbReference type="PROSITE" id="PS51194">
    <property type="entry name" value="HELICASE_CTER"/>
    <property type="match status" value="1"/>
</dbReference>
<evidence type="ECO:0000256" key="1">
    <source>
        <dbReference type="ARBA" id="ARBA00022801"/>
    </source>
</evidence>
<sequence>MWPVQSIYQTTDILEHQANMTTPGWEIQGGVLSLIDEAGATRLLSADEIYSAIVEKRPSADWIPTSVDGLRPSRYPLVPTLTISQGSDNKAPSYSITSTSRGVEVSLDLADLERGHKVAEGFWYPIEPAAGAEIRELVRSTGVTLGEAASLKAFLAIRKAAGAGASIEDRTADQAISPLAFTPSGDDVPDGVQATLYPYQISGWRWLKFLLAEGVGGLLADEMGLGKTLQIISALSDSGGPPLRPALIIAPGSLLENWRREISKFAPHLTVLKHHGALRTGRPSELKDYDVVVTSYDNAVRDNSLLNMIVWKVIVLDEAQFIRNPDAQRTKAVKRLQREAGLAVTGTPVENRLLDLWSIVDFVLPGHLGDAKTFGSEYADDVDGAAKLEPLVSPLMLRRRVAEVAQDLPGRIDIPQVVELDEGEIAAYDAERERIYSEYGAAATLVALTSLRRFCAHPDLMSGNTATADPMSFSKFRRMDEIVEEIFARGEKVIIFTSFTAMADMIARHIKTRFGAFAGVIDGRLPIDDRQPLIDRFSAVQGGAALVLNPKAGGAGLNITAANHVIHYNPEWNPALEDQASARAHRRGQQLPVTVHRLLVADTVEDVVDERLARKRAISGTAVVGLEGREDDYGDIVAALMRSPAKGA</sequence>
<evidence type="ECO:0000313" key="5">
    <source>
        <dbReference type="Proteomes" id="UP000184749"/>
    </source>
</evidence>
<keyword evidence="4" id="KW-0614">Plasmid</keyword>
<protein>
    <submittedName>
        <fullName evidence="4">SNF2 family helicase domain-containing protein</fullName>
    </submittedName>
</protein>
<evidence type="ECO:0000259" key="2">
    <source>
        <dbReference type="PROSITE" id="PS51192"/>
    </source>
</evidence>
<evidence type="ECO:0000313" key="4">
    <source>
        <dbReference type="EMBL" id="APO69762.1"/>
    </source>
</evidence>
<reference evidence="4 5" key="1">
    <citation type="submission" date="2016-09" db="EMBL/GenBank/DDBJ databases">
        <title>The complete genome sequences of Rhizobium gallicum, symbiovars gallicum and phaseoli, symbionts associated to common bean (Phaseolus vulgaris).</title>
        <authorList>
            <person name="Bustos P."/>
            <person name="Santamaria R.I."/>
            <person name="Perez-Carrascal O.M."/>
            <person name="Juarez S."/>
            <person name="Lozano L."/>
            <person name="Martinez-Flores I."/>
            <person name="Martinez-Romero E."/>
            <person name="Cevallos M."/>
            <person name="Romero D."/>
            <person name="Davila G."/>
            <person name="Gonzalez V."/>
        </authorList>
    </citation>
    <scope>NUCLEOTIDE SEQUENCE [LARGE SCALE GENOMIC DNA]</scope>
    <source>
        <strain evidence="4 5">IE4872</strain>
        <plasmid evidence="5">prgalie4872a</plasmid>
    </source>
</reference>
<evidence type="ECO:0000259" key="3">
    <source>
        <dbReference type="PROSITE" id="PS51194"/>
    </source>
</evidence>
<proteinExistence type="predicted"/>
<dbReference type="PROSITE" id="PS51192">
    <property type="entry name" value="HELICASE_ATP_BIND_1"/>
    <property type="match status" value="1"/>
</dbReference>
<dbReference type="AlphaFoldDB" id="A0A1L5NPF3"/>
<dbReference type="GO" id="GO:0004386">
    <property type="term" value="F:helicase activity"/>
    <property type="evidence" value="ECO:0007669"/>
    <property type="project" value="UniProtKB-KW"/>
</dbReference>
<keyword evidence="4" id="KW-0067">ATP-binding</keyword>
<organism evidence="4 5">
    <name type="scientific">Rhizobium gallicum</name>
    <dbReference type="NCBI Taxonomy" id="56730"/>
    <lineage>
        <taxon>Bacteria</taxon>
        <taxon>Pseudomonadati</taxon>
        <taxon>Pseudomonadota</taxon>
        <taxon>Alphaproteobacteria</taxon>
        <taxon>Hyphomicrobiales</taxon>
        <taxon>Rhizobiaceae</taxon>
        <taxon>Rhizobium/Agrobacterium group</taxon>
        <taxon>Rhizobium</taxon>
    </lineage>
</organism>
<dbReference type="GO" id="GO:0016787">
    <property type="term" value="F:hydrolase activity"/>
    <property type="evidence" value="ECO:0007669"/>
    <property type="project" value="UniProtKB-KW"/>
</dbReference>
<keyword evidence="4" id="KW-0547">Nucleotide-binding</keyword>
<dbReference type="InterPro" id="IPR014001">
    <property type="entry name" value="Helicase_ATP-bd"/>
</dbReference>
<keyword evidence="4" id="KW-0347">Helicase</keyword>
<dbReference type="Gene3D" id="3.40.50.300">
    <property type="entry name" value="P-loop containing nucleotide triphosphate hydrolases"/>
    <property type="match status" value="1"/>
</dbReference>
<dbReference type="SMART" id="SM00490">
    <property type="entry name" value="HELICc"/>
    <property type="match status" value="1"/>
</dbReference>
<gene>
    <name evidence="4" type="ORF">IE4872_PA00013</name>
</gene>
<accession>A0A1L5NPF3</accession>
<dbReference type="SMART" id="SM00487">
    <property type="entry name" value="DEXDc"/>
    <property type="match status" value="1"/>
</dbReference>
<dbReference type="Pfam" id="PF00176">
    <property type="entry name" value="SNF2-rel_dom"/>
    <property type="match status" value="1"/>
</dbReference>
<feature type="domain" description="Helicase ATP-binding" evidence="2">
    <location>
        <begin position="208"/>
        <end position="366"/>
    </location>
</feature>
<dbReference type="InterPro" id="IPR000330">
    <property type="entry name" value="SNF2_N"/>
</dbReference>